<keyword evidence="2" id="KW-0813">Transport</keyword>
<dbReference type="CDD" id="cd17489">
    <property type="entry name" value="MFS_YfcJ_like"/>
    <property type="match status" value="1"/>
</dbReference>
<evidence type="ECO:0000256" key="5">
    <source>
        <dbReference type="ARBA" id="ARBA00023136"/>
    </source>
</evidence>
<evidence type="ECO:0000256" key="2">
    <source>
        <dbReference type="ARBA" id="ARBA00022448"/>
    </source>
</evidence>
<evidence type="ECO:0000256" key="4">
    <source>
        <dbReference type="ARBA" id="ARBA00022989"/>
    </source>
</evidence>
<evidence type="ECO:0000259" key="7">
    <source>
        <dbReference type="PROSITE" id="PS50850"/>
    </source>
</evidence>
<comment type="caution">
    <text evidence="8">The sequence shown here is derived from an EMBL/GenBank/DDBJ whole genome shotgun (WGS) entry which is preliminary data.</text>
</comment>
<feature type="transmembrane region" description="Helical" evidence="6">
    <location>
        <begin position="348"/>
        <end position="368"/>
    </location>
</feature>
<dbReference type="Proteomes" id="UP000050920">
    <property type="component" value="Unassembled WGS sequence"/>
</dbReference>
<dbReference type="Gene3D" id="1.20.1250.20">
    <property type="entry name" value="MFS general substrate transporter like domains"/>
    <property type="match status" value="2"/>
</dbReference>
<dbReference type="RefSeq" id="WP_024625640.1">
    <property type="nucleotide sequence ID" value="NZ_AYGX02000161.1"/>
</dbReference>
<proteinExistence type="predicted"/>
<evidence type="ECO:0000256" key="1">
    <source>
        <dbReference type="ARBA" id="ARBA00004651"/>
    </source>
</evidence>
<organism evidence="8 9">
    <name type="scientific">Lactiplantibacillus fabifermentans DSM 21115</name>
    <dbReference type="NCBI Taxonomy" id="1413187"/>
    <lineage>
        <taxon>Bacteria</taxon>
        <taxon>Bacillati</taxon>
        <taxon>Bacillota</taxon>
        <taxon>Bacilli</taxon>
        <taxon>Lactobacillales</taxon>
        <taxon>Lactobacillaceae</taxon>
        <taxon>Lactiplantibacillus</taxon>
    </lineage>
</organism>
<dbReference type="EMBL" id="AYGX02000161">
    <property type="protein sequence ID" value="KRO24745.1"/>
    <property type="molecule type" value="Genomic_DNA"/>
</dbReference>
<sequence>MNTTYWHRNFILILIGNALLFMVYNMQVPVLPLFGKALGFSPAQIGIIVGAIMFAALITRLLVPWFSHRFSKKVLLIGGIFLYLLAAIGYPLLSSFTLLVALRLFNGLGHGLTTTYFATSAADELPANKIGEGMGYFGVGTMVTASLAPLLALAIVQHYSFTAFFMTCTGILLAAMVAIFATTPRPKPVAVKTKAPIFDRQFLPQAGLVFILGILMSGVMTFTPIYAQRQHLSGISWFFFVAAVAGVVIRPSVGRSFDQHGPRRVLMISTLLLALGMALLAIINHNWLLITAGIFFGMADGAIYPTLQAWVFKQTTIANRDTATGMFLNAYDLGMGLGAVVLGGLVELAGYAGMFWTLAGIGIIYFVLGTILSQAPKSIDLPE</sequence>
<feature type="transmembrane region" description="Helical" evidence="6">
    <location>
        <begin position="202"/>
        <end position="222"/>
    </location>
</feature>
<keyword evidence="3 6" id="KW-0812">Transmembrane</keyword>
<dbReference type="AlphaFoldDB" id="A0A0R2NFZ5"/>
<dbReference type="PROSITE" id="PS50850">
    <property type="entry name" value="MFS"/>
    <property type="match status" value="1"/>
</dbReference>
<feature type="transmembrane region" description="Helical" evidence="6">
    <location>
        <begin position="289"/>
        <end position="311"/>
    </location>
</feature>
<keyword evidence="4 6" id="KW-1133">Transmembrane helix</keyword>
<feature type="transmembrane region" description="Helical" evidence="6">
    <location>
        <begin position="323"/>
        <end position="342"/>
    </location>
</feature>
<dbReference type="PANTHER" id="PTHR23531">
    <property type="entry name" value="QUINOLENE RESISTANCE PROTEIN NORA"/>
    <property type="match status" value="1"/>
</dbReference>
<feature type="transmembrane region" description="Helical" evidence="6">
    <location>
        <begin position="43"/>
        <end position="62"/>
    </location>
</feature>
<feature type="transmembrane region" description="Helical" evidence="6">
    <location>
        <begin position="74"/>
        <end position="93"/>
    </location>
</feature>
<protein>
    <submittedName>
        <fullName evidence="8">Major facilitator superfamily protein</fullName>
    </submittedName>
</protein>
<dbReference type="GO" id="GO:0005886">
    <property type="term" value="C:plasma membrane"/>
    <property type="evidence" value="ECO:0007669"/>
    <property type="project" value="UniProtKB-SubCell"/>
</dbReference>
<keyword evidence="9" id="KW-1185">Reference proteome</keyword>
<evidence type="ECO:0000313" key="8">
    <source>
        <dbReference type="EMBL" id="KRO24745.1"/>
    </source>
</evidence>
<evidence type="ECO:0000256" key="3">
    <source>
        <dbReference type="ARBA" id="ARBA00022692"/>
    </source>
</evidence>
<feature type="transmembrane region" description="Helical" evidence="6">
    <location>
        <begin position="234"/>
        <end position="253"/>
    </location>
</feature>
<name>A0A0R2NFZ5_9LACO</name>
<dbReference type="InterPro" id="IPR020846">
    <property type="entry name" value="MFS_dom"/>
</dbReference>
<feature type="transmembrane region" description="Helical" evidence="6">
    <location>
        <begin position="161"/>
        <end position="181"/>
    </location>
</feature>
<dbReference type="PANTHER" id="PTHR23531:SF1">
    <property type="entry name" value="QUINOLENE RESISTANCE PROTEIN NORA"/>
    <property type="match status" value="1"/>
</dbReference>
<dbReference type="SUPFAM" id="SSF103473">
    <property type="entry name" value="MFS general substrate transporter"/>
    <property type="match status" value="1"/>
</dbReference>
<gene>
    <name evidence="8" type="ORF">DY78_GL001595</name>
</gene>
<dbReference type="InterPro" id="IPR011701">
    <property type="entry name" value="MFS"/>
</dbReference>
<dbReference type="GO" id="GO:0022857">
    <property type="term" value="F:transmembrane transporter activity"/>
    <property type="evidence" value="ECO:0007669"/>
    <property type="project" value="InterPro"/>
</dbReference>
<feature type="transmembrane region" description="Helical" evidence="6">
    <location>
        <begin position="265"/>
        <end position="283"/>
    </location>
</feature>
<feature type="transmembrane region" description="Helical" evidence="6">
    <location>
        <begin position="12"/>
        <end position="31"/>
    </location>
</feature>
<evidence type="ECO:0000313" key="9">
    <source>
        <dbReference type="Proteomes" id="UP000050920"/>
    </source>
</evidence>
<dbReference type="InterPro" id="IPR052714">
    <property type="entry name" value="MFS_Exporter"/>
</dbReference>
<accession>A0A0R2NFZ5</accession>
<dbReference type="Pfam" id="PF07690">
    <property type="entry name" value="MFS_1"/>
    <property type="match status" value="1"/>
</dbReference>
<evidence type="ECO:0000256" key="6">
    <source>
        <dbReference type="SAM" id="Phobius"/>
    </source>
</evidence>
<comment type="subcellular location">
    <subcellularLocation>
        <location evidence="1">Cell membrane</location>
        <topology evidence="1">Multi-pass membrane protein</topology>
    </subcellularLocation>
</comment>
<keyword evidence="5 6" id="KW-0472">Membrane</keyword>
<reference evidence="8 9" key="1">
    <citation type="journal article" date="2015" name="Genome Announc.">
        <title>Expanding the biotechnology potential of lactobacilli through comparative genomics of 213 strains and associated genera.</title>
        <authorList>
            <person name="Sun Z."/>
            <person name="Harris H.M."/>
            <person name="McCann A."/>
            <person name="Guo C."/>
            <person name="Argimon S."/>
            <person name="Zhang W."/>
            <person name="Yang X."/>
            <person name="Jeffery I.B."/>
            <person name="Cooney J.C."/>
            <person name="Kagawa T.F."/>
            <person name="Liu W."/>
            <person name="Song Y."/>
            <person name="Salvetti E."/>
            <person name="Wrobel A."/>
            <person name="Rasinkangas P."/>
            <person name="Parkhill J."/>
            <person name="Rea M.C."/>
            <person name="O'Sullivan O."/>
            <person name="Ritari J."/>
            <person name="Douillard F.P."/>
            <person name="Paul Ross R."/>
            <person name="Yang R."/>
            <person name="Briner A.E."/>
            <person name="Felis G.E."/>
            <person name="de Vos W.M."/>
            <person name="Barrangou R."/>
            <person name="Klaenhammer T.R."/>
            <person name="Caufield P.W."/>
            <person name="Cui Y."/>
            <person name="Zhang H."/>
            <person name="O'Toole P.W."/>
        </authorList>
    </citation>
    <scope>NUCLEOTIDE SEQUENCE [LARGE SCALE GENOMIC DNA]</scope>
    <source>
        <strain evidence="8 9">DSM 21115</strain>
    </source>
</reference>
<feature type="transmembrane region" description="Helical" evidence="6">
    <location>
        <begin position="134"/>
        <end position="155"/>
    </location>
</feature>
<feature type="domain" description="Major facilitator superfamily (MFS) profile" evidence="7">
    <location>
        <begin position="9"/>
        <end position="377"/>
    </location>
</feature>
<dbReference type="InterPro" id="IPR036259">
    <property type="entry name" value="MFS_trans_sf"/>
</dbReference>